<feature type="region of interest" description="Disordered" evidence="1">
    <location>
        <begin position="378"/>
        <end position="430"/>
    </location>
</feature>
<dbReference type="Proteomes" id="UP001163850">
    <property type="component" value="Unassembled WGS sequence"/>
</dbReference>
<name>A0AA38UYG8_9AGAR</name>
<organism evidence="2 3">
    <name type="scientific">Lentinula detonsa</name>
    <dbReference type="NCBI Taxonomy" id="2804962"/>
    <lineage>
        <taxon>Eukaryota</taxon>
        <taxon>Fungi</taxon>
        <taxon>Dikarya</taxon>
        <taxon>Basidiomycota</taxon>
        <taxon>Agaricomycotina</taxon>
        <taxon>Agaricomycetes</taxon>
        <taxon>Agaricomycetidae</taxon>
        <taxon>Agaricales</taxon>
        <taxon>Marasmiineae</taxon>
        <taxon>Omphalotaceae</taxon>
        <taxon>Lentinula</taxon>
    </lineage>
</organism>
<feature type="region of interest" description="Disordered" evidence="1">
    <location>
        <begin position="345"/>
        <end position="364"/>
    </location>
</feature>
<evidence type="ECO:0000313" key="3">
    <source>
        <dbReference type="Proteomes" id="UP001163850"/>
    </source>
</evidence>
<feature type="compositionally biased region" description="Basic residues" evidence="1">
    <location>
        <begin position="380"/>
        <end position="394"/>
    </location>
</feature>
<feature type="compositionally biased region" description="Acidic residues" evidence="1">
    <location>
        <begin position="190"/>
        <end position="199"/>
    </location>
</feature>
<feature type="region of interest" description="Disordered" evidence="1">
    <location>
        <begin position="186"/>
        <end position="313"/>
    </location>
</feature>
<feature type="region of interest" description="Disordered" evidence="1">
    <location>
        <begin position="532"/>
        <end position="599"/>
    </location>
</feature>
<dbReference type="EMBL" id="MU801890">
    <property type="protein sequence ID" value="KAJ3990459.1"/>
    <property type="molecule type" value="Genomic_DNA"/>
</dbReference>
<feature type="compositionally biased region" description="Polar residues" evidence="1">
    <location>
        <begin position="398"/>
        <end position="420"/>
    </location>
</feature>
<feature type="compositionally biased region" description="Low complexity" evidence="1">
    <location>
        <begin position="215"/>
        <end position="228"/>
    </location>
</feature>
<gene>
    <name evidence="2" type="ORF">F5890DRAFT_1590020</name>
</gene>
<proteinExistence type="predicted"/>
<evidence type="ECO:0000313" key="2">
    <source>
        <dbReference type="EMBL" id="KAJ3990459.1"/>
    </source>
</evidence>
<feature type="compositionally biased region" description="Low complexity" evidence="1">
    <location>
        <begin position="236"/>
        <end position="247"/>
    </location>
</feature>
<feature type="compositionally biased region" description="Basic residues" evidence="1">
    <location>
        <begin position="248"/>
        <end position="258"/>
    </location>
</feature>
<sequence>MTRSRARRKAKPARAGKSFPPIDIVAIHDERFMDEETGGGLRAHFGQHHRICELSSRSLEWYIVNYDSHSAIGQRFKDALDEYYYGLEAYMHKLDNYKHFIVPFGKTYRGLKIYQVRDKEWFRWIKWTPALKKYREEYRLFFTAIHLWLKNPRHYEHSRDIGELLSRTEYQDDLDLVWNEDCHTEASDMSNDDDDEANSSDDNFIVSDSDDCGSDDYSCTKSISSSSETNDDTSQRPSPSSTSIRTRSSIRRSHSAVKLHRDRDHSDTSSLPRPSRSNTTPSRKSKRKHRHQSEYSDLSTQESPTKRRHRNGCSPARTVIDCVNLGKNFRLHNLSPSKGQVFRYSGDEFSGTESSDDTRSNKSTFTAADHKDEHEFVYSKRARKQNLSRKAKRKSYVESDSTDTPMESGRTRQNLPSSSPDESRIDAFDSAGWNGKPVRHVYFTAEDDELSEDQGGSSSRANARHLIHYGFPDTLRVKNSPRIRRYSTTMVIESDSESDRGLREHDTHRNLRKSRWSRPILSEEELCDLSGLRSPEKHQSPARADPIIISDSEESDRKTGSLGYKIPNFSPKSRKPEPAAPIIISDSESENDMDIIIPQ</sequence>
<protein>
    <submittedName>
        <fullName evidence="2">Uncharacterized protein</fullName>
    </submittedName>
</protein>
<evidence type="ECO:0000256" key="1">
    <source>
        <dbReference type="SAM" id="MobiDB-lite"/>
    </source>
</evidence>
<feature type="compositionally biased region" description="Polar residues" evidence="1">
    <location>
        <begin position="268"/>
        <end position="282"/>
    </location>
</feature>
<reference evidence="2" key="1">
    <citation type="submission" date="2022-08" db="EMBL/GenBank/DDBJ databases">
        <authorList>
            <consortium name="DOE Joint Genome Institute"/>
            <person name="Min B."/>
            <person name="Riley R."/>
            <person name="Sierra-Patev S."/>
            <person name="Naranjo-Ortiz M."/>
            <person name="Looney B."/>
            <person name="Konkel Z."/>
            <person name="Slot J.C."/>
            <person name="Sakamoto Y."/>
            <person name="Steenwyk J.L."/>
            <person name="Rokas A."/>
            <person name="Carro J."/>
            <person name="Camarero S."/>
            <person name="Ferreira P."/>
            <person name="Molpeceres G."/>
            <person name="Ruiz-Duenas F.J."/>
            <person name="Serrano A."/>
            <person name="Henrissat B."/>
            <person name="Drula E."/>
            <person name="Hughes K.W."/>
            <person name="Mata J.L."/>
            <person name="Ishikawa N.K."/>
            <person name="Vargas-Isla R."/>
            <person name="Ushijima S."/>
            <person name="Smith C.A."/>
            <person name="Ahrendt S."/>
            <person name="Andreopoulos W."/>
            <person name="He G."/>
            <person name="Labutti K."/>
            <person name="Lipzen A."/>
            <person name="Ng V."/>
            <person name="Sandor L."/>
            <person name="Barry K."/>
            <person name="Martinez A.T."/>
            <person name="Xiao Y."/>
            <person name="Gibbons J.G."/>
            <person name="Terashima K."/>
            <person name="Hibbett D.S."/>
            <person name="Grigoriev I.V."/>
        </authorList>
    </citation>
    <scope>NUCLEOTIDE SEQUENCE</scope>
    <source>
        <strain evidence="2">TFB7829</strain>
    </source>
</reference>
<accession>A0AA38UYG8</accession>
<dbReference type="AlphaFoldDB" id="A0AA38UYG8"/>
<comment type="caution">
    <text evidence="2">The sequence shown here is derived from an EMBL/GenBank/DDBJ whole genome shotgun (WGS) entry which is preliminary data.</text>
</comment>